<evidence type="ECO:0000256" key="6">
    <source>
        <dbReference type="ARBA" id="ARBA00023136"/>
    </source>
</evidence>
<reference evidence="9" key="2">
    <citation type="submission" date="2020-09" db="EMBL/GenBank/DDBJ databases">
        <authorList>
            <person name="Sun Q."/>
            <person name="Zhou Y."/>
        </authorList>
    </citation>
    <scope>NUCLEOTIDE SEQUENCE</scope>
    <source>
        <strain evidence="9">CGMCC 1.12160</strain>
    </source>
</reference>
<comment type="caution">
    <text evidence="9">The sequence shown here is derived from an EMBL/GenBank/DDBJ whole genome shotgun (WGS) entry which is preliminary data.</text>
</comment>
<feature type="transmembrane region" description="Helical" evidence="7">
    <location>
        <begin position="329"/>
        <end position="354"/>
    </location>
</feature>
<dbReference type="Pfam" id="PF07690">
    <property type="entry name" value="MFS_1"/>
    <property type="match status" value="1"/>
</dbReference>
<evidence type="ECO:0000256" key="3">
    <source>
        <dbReference type="ARBA" id="ARBA00022475"/>
    </source>
</evidence>
<keyword evidence="4 7" id="KW-0812">Transmembrane</keyword>
<dbReference type="PROSITE" id="PS50850">
    <property type="entry name" value="MFS"/>
    <property type="match status" value="1"/>
</dbReference>
<feature type="transmembrane region" description="Helical" evidence="7">
    <location>
        <begin position="41"/>
        <end position="60"/>
    </location>
</feature>
<evidence type="ECO:0000313" key="10">
    <source>
        <dbReference type="Proteomes" id="UP000605670"/>
    </source>
</evidence>
<dbReference type="Proteomes" id="UP000605670">
    <property type="component" value="Unassembled WGS sequence"/>
</dbReference>
<feature type="transmembrane region" description="Helical" evidence="7">
    <location>
        <begin position="294"/>
        <end position="317"/>
    </location>
</feature>
<gene>
    <name evidence="9" type="ORF">GCM10011366_08200</name>
</gene>
<dbReference type="EMBL" id="BMEM01000001">
    <property type="protein sequence ID" value="GGF42751.1"/>
    <property type="molecule type" value="Genomic_DNA"/>
</dbReference>
<evidence type="ECO:0000313" key="9">
    <source>
        <dbReference type="EMBL" id="GGF42751.1"/>
    </source>
</evidence>
<organism evidence="9 10">
    <name type="scientific">Ornithinimicrobium tianjinense</name>
    <dbReference type="NCBI Taxonomy" id="1195761"/>
    <lineage>
        <taxon>Bacteria</taxon>
        <taxon>Bacillati</taxon>
        <taxon>Actinomycetota</taxon>
        <taxon>Actinomycetes</taxon>
        <taxon>Micrococcales</taxon>
        <taxon>Ornithinimicrobiaceae</taxon>
        <taxon>Ornithinimicrobium</taxon>
    </lineage>
</organism>
<dbReference type="PANTHER" id="PTHR23517:SF2">
    <property type="entry name" value="MULTIDRUG RESISTANCE PROTEIN MDTH"/>
    <property type="match status" value="1"/>
</dbReference>
<keyword evidence="6 7" id="KW-0472">Membrane</keyword>
<dbReference type="InterPro" id="IPR036259">
    <property type="entry name" value="MFS_trans_sf"/>
</dbReference>
<feature type="transmembrane region" description="Helical" evidence="7">
    <location>
        <begin position="209"/>
        <end position="229"/>
    </location>
</feature>
<protein>
    <recommendedName>
        <fullName evidence="8">Major facilitator superfamily (MFS) profile domain-containing protein</fullName>
    </recommendedName>
</protein>
<dbReference type="InterPro" id="IPR020846">
    <property type="entry name" value="MFS_dom"/>
</dbReference>
<keyword evidence="2" id="KW-0813">Transport</keyword>
<feature type="transmembrane region" description="Helical" evidence="7">
    <location>
        <begin position="360"/>
        <end position="379"/>
    </location>
</feature>
<evidence type="ECO:0000256" key="1">
    <source>
        <dbReference type="ARBA" id="ARBA00004651"/>
    </source>
</evidence>
<feature type="transmembrane region" description="Helical" evidence="7">
    <location>
        <begin position="128"/>
        <end position="152"/>
    </location>
</feature>
<feature type="transmembrane region" description="Helical" evidence="7">
    <location>
        <begin position="6"/>
        <end position="29"/>
    </location>
</feature>
<dbReference type="GO" id="GO:0005886">
    <property type="term" value="C:plasma membrane"/>
    <property type="evidence" value="ECO:0007669"/>
    <property type="project" value="UniProtKB-SubCell"/>
</dbReference>
<name>A0A917BI79_9MICO</name>
<feature type="transmembrane region" description="Helical" evidence="7">
    <location>
        <begin position="268"/>
        <end position="288"/>
    </location>
</feature>
<evidence type="ECO:0000256" key="7">
    <source>
        <dbReference type="SAM" id="Phobius"/>
    </source>
</evidence>
<dbReference type="PANTHER" id="PTHR23517">
    <property type="entry name" value="RESISTANCE PROTEIN MDTM, PUTATIVE-RELATED-RELATED"/>
    <property type="match status" value="1"/>
</dbReference>
<reference evidence="9" key="1">
    <citation type="journal article" date="2014" name="Int. J. Syst. Evol. Microbiol.">
        <title>Complete genome sequence of Corynebacterium casei LMG S-19264T (=DSM 44701T), isolated from a smear-ripened cheese.</title>
        <authorList>
            <consortium name="US DOE Joint Genome Institute (JGI-PGF)"/>
            <person name="Walter F."/>
            <person name="Albersmeier A."/>
            <person name="Kalinowski J."/>
            <person name="Ruckert C."/>
        </authorList>
    </citation>
    <scope>NUCLEOTIDE SEQUENCE</scope>
    <source>
        <strain evidence="9">CGMCC 1.12160</strain>
    </source>
</reference>
<sequence>MPSDVRLVLVAAGVNQLGAVLEGFLLVYLVHAGLPARDAALAVGGFAVGTLLGAPVGAAATSRLGPRTAMAGALGTTGVLIATVPLAASTASVLLVAALALVVGVSTQAFRPASSEALSRAADEDSSVFVFSAFRVAMNAGALVAPVLAAAAIAADRWVLLFVLDGVTSLLAAGVVARTSAGRSAGAAPAPERATAGGRWSTLLTRRRVLYAVAMLTSGVVYAQTFSTLPLQLSAVGHGPSLYAAILSLGAVTLVVLELPVTTATRSWPVPAAVLVGTVVFGLSFALYGLAPHVAALVLLSAVLAVAGTTVSAPRLWSFPSGEPEALRPAMFAVSQAAFGVGMALGPVVGVSAWRAVGEGWWAAVALVGVVSALAGAYGTSVAPVRQGA</sequence>
<evidence type="ECO:0000256" key="2">
    <source>
        <dbReference type="ARBA" id="ARBA00022448"/>
    </source>
</evidence>
<dbReference type="SUPFAM" id="SSF103473">
    <property type="entry name" value="MFS general substrate transporter"/>
    <property type="match status" value="1"/>
</dbReference>
<keyword evidence="5 7" id="KW-1133">Transmembrane helix</keyword>
<feature type="domain" description="Major facilitator superfamily (MFS) profile" evidence="8">
    <location>
        <begin position="203"/>
        <end position="389"/>
    </location>
</feature>
<evidence type="ECO:0000256" key="5">
    <source>
        <dbReference type="ARBA" id="ARBA00022989"/>
    </source>
</evidence>
<proteinExistence type="predicted"/>
<dbReference type="Gene3D" id="1.20.1250.20">
    <property type="entry name" value="MFS general substrate transporter like domains"/>
    <property type="match status" value="2"/>
</dbReference>
<feature type="transmembrane region" description="Helical" evidence="7">
    <location>
        <begin position="80"/>
        <end position="107"/>
    </location>
</feature>
<keyword evidence="10" id="KW-1185">Reference proteome</keyword>
<dbReference type="GO" id="GO:0022857">
    <property type="term" value="F:transmembrane transporter activity"/>
    <property type="evidence" value="ECO:0007669"/>
    <property type="project" value="InterPro"/>
</dbReference>
<evidence type="ECO:0000259" key="8">
    <source>
        <dbReference type="PROSITE" id="PS50850"/>
    </source>
</evidence>
<dbReference type="AlphaFoldDB" id="A0A917BI79"/>
<comment type="subcellular location">
    <subcellularLocation>
        <location evidence="1">Cell membrane</location>
        <topology evidence="1">Multi-pass membrane protein</topology>
    </subcellularLocation>
</comment>
<keyword evidence="3" id="KW-1003">Cell membrane</keyword>
<feature type="transmembrane region" description="Helical" evidence="7">
    <location>
        <begin position="158"/>
        <end position="177"/>
    </location>
</feature>
<dbReference type="InterPro" id="IPR050171">
    <property type="entry name" value="MFS_Transporters"/>
</dbReference>
<dbReference type="InterPro" id="IPR011701">
    <property type="entry name" value="MFS"/>
</dbReference>
<accession>A0A917BI79</accession>
<evidence type="ECO:0000256" key="4">
    <source>
        <dbReference type="ARBA" id="ARBA00022692"/>
    </source>
</evidence>